<name>A0ABS0IXG8_9GAMM</name>
<protein>
    <submittedName>
        <fullName evidence="2">Ogr/Delta-like zinc finger family protein</fullName>
    </submittedName>
</protein>
<sequence>MAMKCPVCGHIAHTRSSEYCSSKTKRSYLQCKNIYCSCTFSVLESVDYIIRRPMAELAIKMIENTNNHQTIKEISSSTKINDRCLGKYGSNNKLINRQSEK</sequence>
<reference evidence="2 3" key="1">
    <citation type="submission" date="2020-11" db="EMBL/GenBank/DDBJ databases">
        <title>Enhanced detection system for hospital associated transmission using whole genome sequencing surveillance.</title>
        <authorList>
            <person name="Harrison L.H."/>
            <person name="Van Tyne D."/>
            <person name="Marsh J.W."/>
            <person name="Griffith M.P."/>
            <person name="Snyder D.J."/>
            <person name="Cooper V.S."/>
            <person name="Mustapha M."/>
        </authorList>
    </citation>
    <scope>NUCLEOTIDE SEQUENCE [LARGE SCALE GENOMIC DNA]</scope>
    <source>
        <strain evidence="2 3">PR00075</strain>
    </source>
</reference>
<dbReference type="RefSeq" id="WP_196535064.1">
    <property type="nucleotide sequence ID" value="NZ_JADRYY010000035.1"/>
</dbReference>
<comment type="caution">
    <text evidence="2">The sequence shown here is derived from an EMBL/GenBank/DDBJ whole genome shotgun (WGS) entry which is preliminary data.</text>
</comment>
<evidence type="ECO:0000313" key="3">
    <source>
        <dbReference type="Proteomes" id="UP000614721"/>
    </source>
</evidence>
<dbReference type="EMBL" id="JADSJP010000035">
    <property type="protein sequence ID" value="MBG2880738.1"/>
    <property type="molecule type" value="Genomic_DNA"/>
</dbReference>
<dbReference type="Proteomes" id="UP000614721">
    <property type="component" value="Unassembled WGS sequence"/>
</dbReference>
<keyword evidence="3" id="KW-1185">Reference proteome</keyword>
<organism evidence="2 3">
    <name type="scientific">Proteus alimentorum</name>
    <dbReference type="NCBI Taxonomy" id="1973495"/>
    <lineage>
        <taxon>Bacteria</taxon>
        <taxon>Pseudomonadati</taxon>
        <taxon>Pseudomonadota</taxon>
        <taxon>Gammaproteobacteria</taxon>
        <taxon>Enterobacterales</taxon>
        <taxon>Morganellaceae</taxon>
        <taxon>Proteus</taxon>
    </lineage>
</organism>
<feature type="domain" description="Zinc finger Ogr/Delta-type" evidence="1">
    <location>
        <begin position="4"/>
        <end position="49"/>
    </location>
</feature>
<gene>
    <name evidence="2" type="ORF">I4902_15890</name>
</gene>
<evidence type="ECO:0000313" key="2">
    <source>
        <dbReference type="EMBL" id="MBG2880738.1"/>
    </source>
</evidence>
<accession>A0ABS0IXG8</accession>
<evidence type="ECO:0000259" key="1">
    <source>
        <dbReference type="Pfam" id="PF04606"/>
    </source>
</evidence>
<proteinExistence type="predicted"/>
<dbReference type="Pfam" id="PF04606">
    <property type="entry name" value="Ogr_Delta"/>
    <property type="match status" value="1"/>
</dbReference>
<dbReference type="InterPro" id="IPR007684">
    <property type="entry name" value="Znf_Ogr/Delta"/>
</dbReference>